<dbReference type="SUPFAM" id="SSF55729">
    <property type="entry name" value="Acyl-CoA N-acyltransferases (Nat)"/>
    <property type="match status" value="1"/>
</dbReference>
<protein>
    <submittedName>
        <fullName evidence="2">UDP-4-amino-4, 6-dideoxy-N-acetyl-beta-L-altrosamine N-acetyltransferase</fullName>
        <ecNumber evidence="2">2.3.1.202</ecNumber>
    </submittedName>
</protein>
<dbReference type="RefSeq" id="WP_147575428.1">
    <property type="nucleotide sequence ID" value="NZ_VOWB01000038.1"/>
</dbReference>
<organism evidence="2 3">
    <name type="scientific">Campylobacter peloridis</name>
    <dbReference type="NCBI Taxonomy" id="488546"/>
    <lineage>
        <taxon>Bacteria</taxon>
        <taxon>Pseudomonadati</taxon>
        <taxon>Campylobacterota</taxon>
        <taxon>Epsilonproteobacteria</taxon>
        <taxon>Campylobacterales</taxon>
        <taxon>Campylobacteraceae</taxon>
        <taxon>Campylobacter</taxon>
    </lineage>
</organism>
<name>A0A5C7DW73_9BACT</name>
<dbReference type="EC" id="2.3.1.202" evidence="2"/>
<keyword evidence="2" id="KW-0808">Transferase</keyword>
<dbReference type="AlphaFoldDB" id="A0A5C7DW73"/>
<evidence type="ECO:0000259" key="1">
    <source>
        <dbReference type="PROSITE" id="PS51186"/>
    </source>
</evidence>
<dbReference type="PROSITE" id="PS51186">
    <property type="entry name" value="GNAT"/>
    <property type="match status" value="1"/>
</dbReference>
<gene>
    <name evidence="2" type="primary">pseH</name>
    <name evidence="2" type="ORF">FPD46_03930</name>
</gene>
<dbReference type="InterPro" id="IPR020036">
    <property type="entry name" value="PseH"/>
</dbReference>
<dbReference type="NCBIfam" id="TIGR03585">
    <property type="entry name" value="PseH"/>
    <property type="match status" value="1"/>
</dbReference>
<evidence type="ECO:0000313" key="3">
    <source>
        <dbReference type="Proteomes" id="UP000321310"/>
    </source>
</evidence>
<dbReference type="PANTHER" id="PTHR43415:SF3">
    <property type="entry name" value="GNAT-FAMILY ACETYLTRANSFERASE"/>
    <property type="match status" value="1"/>
</dbReference>
<dbReference type="InterPro" id="IPR016181">
    <property type="entry name" value="Acyl_CoA_acyltransferase"/>
</dbReference>
<feature type="domain" description="N-acetyltransferase" evidence="1">
    <location>
        <begin position="5"/>
        <end position="151"/>
    </location>
</feature>
<dbReference type="GO" id="GO:0016747">
    <property type="term" value="F:acyltransferase activity, transferring groups other than amino-acyl groups"/>
    <property type="evidence" value="ECO:0007669"/>
    <property type="project" value="InterPro"/>
</dbReference>
<keyword evidence="2" id="KW-0012">Acyltransferase</keyword>
<sequence length="151" mass="17966">MIIYKNFISLNKQENIEILNIRNDEKIAKFMKNKFISLKEHLNFIKILKKTNDKKYFLLSNNNEKIGVIYFININKTSCEFGLYGIKKGVGDLLMQEIKKYAFEILKIKNLKACVFKTNQKALNLYLKHNFKIIDENDEFYFVNLDYSNKS</sequence>
<dbReference type="Proteomes" id="UP000321310">
    <property type="component" value="Unassembled WGS sequence"/>
</dbReference>
<dbReference type="Gene3D" id="3.40.630.30">
    <property type="match status" value="1"/>
</dbReference>
<dbReference type="Pfam" id="PF00583">
    <property type="entry name" value="Acetyltransf_1"/>
    <property type="match status" value="1"/>
</dbReference>
<dbReference type="PANTHER" id="PTHR43415">
    <property type="entry name" value="SPERMIDINE N(1)-ACETYLTRANSFERASE"/>
    <property type="match status" value="1"/>
</dbReference>
<dbReference type="InterPro" id="IPR000182">
    <property type="entry name" value="GNAT_dom"/>
</dbReference>
<accession>A0A5C7DW73</accession>
<reference evidence="2 3" key="1">
    <citation type="submission" date="2019-07" db="EMBL/GenBank/DDBJ databases">
        <title>Rapid identification of Enteric Bacteria from Whole Genome Sequences (WGS) using Average Nucleotide Identity (ANI).</title>
        <authorList>
            <person name="Lane C."/>
        </authorList>
    </citation>
    <scope>NUCLEOTIDE SEQUENCE [LARGE SCALE GENOMIC DNA]</scope>
    <source>
        <strain evidence="2 3">2016D-0250</strain>
    </source>
</reference>
<dbReference type="EMBL" id="VOWB01000038">
    <property type="protein sequence ID" value="TXE82844.1"/>
    <property type="molecule type" value="Genomic_DNA"/>
</dbReference>
<proteinExistence type="predicted"/>
<comment type="caution">
    <text evidence="2">The sequence shown here is derived from an EMBL/GenBank/DDBJ whole genome shotgun (WGS) entry which is preliminary data.</text>
</comment>
<evidence type="ECO:0000313" key="2">
    <source>
        <dbReference type="EMBL" id="TXE82844.1"/>
    </source>
</evidence>